<dbReference type="Proteomes" id="UP000502706">
    <property type="component" value="Chromosome"/>
</dbReference>
<proteinExistence type="predicted"/>
<feature type="region of interest" description="Disordered" evidence="5">
    <location>
        <begin position="196"/>
        <end position="227"/>
    </location>
</feature>
<evidence type="ECO:0000256" key="1">
    <source>
        <dbReference type="ARBA" id="ARBA00004651"/>
    </source>
</evidence>
<dbReference type="GO" id="GO:0022857">
    <property type="term" value="F:transmembrane transporter activity"/>
    <property type="evidence" value="ECO:0007669"/>
    <property type="project" value="InterPro"/>
</dbReference>
<feature type="transmembrane region" description="Helical" evidence="6">
    <location>
        <begin position="135"/>
        <end position="162"/>
    </location>
</feature>
<evidence type="ECO:0000256" key="3">
    <source>
        <dbReference type="ARBA" id="ARBA00022989"/>
    </source>
</evidence>
<protein>
    <submittedName>
        <fullName evidence="8">MFS transporter</fullName>
    </submittedName>
</protein>
<keyword evidence="9" id="KW-1185">Reference proteome</keyword>
<feature type="transmembrane region" description="Helical" evidence="6">
    <location>
        <begin position="319"/>
        <end position="340"/>
    </location>
</feature>
<evidence type="ECO:0000256" key="2">
    <source>
        <dbReference type="ARBA" id="ARBA00022692"/>
    </source>
</evidence>
<reference evidence="8 9" key="1">
    <citation type="submission" date="2019-10" db="EMBL/GenBank/DDBJ databases">
        <title>Rubrobacter sp nov SCSIO 52915 isolated from a deep-sea sediment in the South China Sea.</title>
        <authorList>
            <person name="Chen R.W."/>
        </authorList>
    </citation>
    <scope>NUCLEOTIDE SEQUENCE [LARGE SCALE GENOMIC DNA]</scope>
    <source>
        <strain evidence="8 9">SCSIO 52915</strain>
    </source>
</reference>
<evidence type="ECO:0000259" key="7">
    <source>
        <dbReference type="PROSITE" id="PS50850"/>
    </source>
</evidence>
<evidence type="ECO:0000313" key="8">
    <source>
        <dbReference type="EMBL" id="QIN80596.1"/>
    </source>
</evidence>
<accession>A0A6G8Q2A3</accession>
<dbReference type="PROSITE" id="PS50850">
    <property type="entry name" value="MFS"/>
    <property type="match status" value="1"/>
</dbReference>
<dbReference type="InterPro" id="IPR050327">
    <property type="entry name" value="Proton-linked_MCT"/>
</dbReference>
<feature type="transmembrane region" description="Helical" evidence="6">
    <location>
        <begin position="77"/>
        <end position="97"/>
    </location>
</feature>
<gene>
    <name evidence="8" type="ORF">GBA65_01120</name>
</gene>
<dbReference type="PANTHER" id="PTHR11360">
    <property type="entry name" value="MONOCARBOXYLATE TRANSPORTER"/>
    <property type="match status" value="1"/>
</dbReference>
<feature type="transmembrane region" description="Helical" evidence="6">
    <location>
        <begin position="394"/>
        <end position="412"/>
    </location>
</feature>
<name>A0A6G8Q2A3_9ACTN</name>
<dbReference type="KEGG" id="rmar:GBA65_01120"/>
<dbReference type="Gene3D" id="1.20.1250.20">
    <property type="entry name" value="MFS general substrate transporter like domains"/>
    <property type="match status" value="2"/>
</dbReference>
<feature type="transmembrane region" description="Helical" evidence="6">
    <location>
        <begin position="241"/>
        <end position="264"/>
    </location>
</feature>
<dbReference type="GO" id="GO:0005886">
    <property type="term" value="C:plasma membrane"/>
    <property type="evidence" value="ECO:0007669"/>
    <property type="project" value="UniProtKB-SubCell"/>
</dbReference>
<dbReference type="SUPFAM" id="SSF103473">
    <property type="entry name" value="MFS general substrate transporter"/>
    <property type="match status" value="1"/>
</dbReference>
<feature type="transmembrane region" description="Helical" evidence="6">
    <location>
        <begin position="276"/>
        <end position="298"/>
    </location>
</feature>
<dbReference type="InterPro" id="IPR020846">
    <property type="entry name" value="MFS_dom"/>
</dbReference>
<organism evidence="8 9">
    <name type="scientific">Rubrobacter marinus</name>
    <dbReference type="NCBI Taxonomy" id="2653852"/>
    <lineage>
        <taxon>Bacteria</taxon>
        <taxon>Bacillati</taxon>
        <taxon>Actinomycetota</taxon>
        <taxon>Rubrobacteria</taxon>
        <taxon>Rubrobacterales</taxon>
        <taxon>Rubrobacteraceae</taxon>
        <taxon>Rubrobacter</taxon>
    </lineage>
</organism>
<keyword evidence="3 6" id="KW-1133">Transmembrane helix</keyword>
<dbReference type="AlphaFoldDB" id="A0A6G8Q2A3"/>
<comment type="subcellular location">
    <subcellularLocation>
        <location evidence="1">Cell membrane</location>
        <topology evidence="1">Multi-pass membrane protein</topology>
    </subcellularLocation>
</comment>
<feature type="transmembrane region" description="Helical" evidence="6">
    <location>
        <begin position="43"/>
        <end position="65"/>
    </location>
</feature>
<dbReference type="EMBL" id="CP045121">
    <property type="protein sequence ID" value="QIN80596.1"/>
    <property type="molecule type" value="Genomic_DNA"/>
</dbReference>
<feature type="transmembrane region" description="Helical" evidence="6">
    <location>
        <begin position="360"/>
        <end position="382"/>
    </location>
</feature>
<dbReference type="CDD" id="cd17355">
    <property type="entry name" value="MFS_YcxA_like"/>
    <property type="match status" value="1"/>
</dbReference>
<dbReference type="InterPro" id="IPR011701">
    <property type="entry name" value="MFS"/>
</dbReference>
<evidence type="ECO:0000256" key="6">
    <source>
        <dbReference type="SAM" id="Phobius"/>
    </source>
</evidence>
<keyword evidence="2 6" id="KW-0812">Transmembrane</keyword>
<feature type="transmembrane region" description="Helical" evidence="6">
    <location>
        <begin position="103"/>
        <end position="123"/>
    </location>
</feature>
<dbReference type="InterPro" id="IPR036259">
    <property type="entry name" value="MFS_trans_sf"/>
</dbReference>
<evidence type="ECO:0000256" key="4">
    <source>
        <dbReference type="ARBA" id="ARBA00023136"/>
    </source>
</evidence>
<feature type="domain" description="Major facilitator superfamily (MFS) profile" evidence="7">
    <location>
        <begin position="10"/>
        <end position="420"/>
    </location>
</feature>
<evidence type="ECO:0000256" key="5">
    <source>
        <dbReference type="SAM" id="MobiDB-lite"/>
    </source>
</evidence>
<dbReference type="PANTHER" id="PTHR11360:SF284">
    <property type="entry name" value="EG:103B4.3 PROTEIN-RELATED"/>
    <property type="match status" value="1"/>
</dbReference>
<dbReference type="Pfam" id="PF07690">
    <property type="entry name" value="MFS_1"/>
    <property type="match status" value="1"/>
</dbReference>
<sequence length="431" mass="44848">MGGRFYYGWAVVAVVFLALLVSAGVRAAPAVLINPLEMELGWSRAAISFAVSIGLLLYGLSGPAAGWLMDRFGPTRVVLFGLVVIGGSTLMGAAMTQLWQLNLFWGALSGIGTGVVAPVLGATVANRWFVERRGLVLGILGAAASAGQLVSVPALMWLVVAVGWREGTVYLAIVTLLILVPVLLFMRDDPSRMGLRPYGEGEKGANAAEESPAPEPGTAVANAEREEGGGVLRRATRAPEFWLLSGSFFICGASSNGIIGVHFVPHSIDHGIPEVTAASVLALMGAMNFVGTIASGWLTDRYDPRTLLAVYYSLRGLSLLLLPFVDAFAGLAIFAIFFGLDYIATVPPTVALVADRFGRAHVGTVFGWVFFAHQIGAALAAYLGGVARDSLGDYTAAFLAAGVLAILAALMASRVSRASLPPAGAGARGAA</sequence>
<evidence type="ECO:0000313" key="9">
    <source>
        <dbReference type="Proteomes" id="UP000502706"/>
    </source>
</evidence>
<feature type="transmembrane region" description="Helical" evidence="6">
    <location>
        <begin position="168"/>
        <end position="186"/>
    </location>
</feature>
<keyword evidence="4 6" id="KW-0472">Membrane</keyword>